<keyword evidence="3" id="KW-1185">Reference proteome</keyword>
<protein>
    <submittedName>
        <fullName evidence="2">Uncharacterized protein</fullName>
    </submittedName>
</protein>
<name>A0A7K0ENA9_9BACT</name>
<dbReference type="EMBL" id="WJXZ01000009">
    <property type="protein sequence ID" value="MRS63031.1"/>
    <property type="molecule type" value="Genomic_DNA"/>
</dbReference>
<keyword evidence="1" id="KW-0812">Transmembrane</keyword>
<reference evidence="2 3" key="1">
    <citation type="journal article" date="2018" name="Antonie Van Leeuwenhoek">
        <title>Larkinella terrae sp. nov., isolated from soil on Jeju Island, South Korea.</title>
        <authorList>
            <person name="Ten L.N."/>
            <person name="Jeon J."/>
            <person name="Park S.J."/>
            <person name="Park S."/>
            <person name="Lee S.Y."/>
            <person name="Kim M.K."/>
            <person name="Jung H.Y."/>
        </authorList>
    </citation>
    <scope>NUCLEOTIDE SEQUENCE [LARGE SCALE GENOMIC DNA]</scope>
    <source>
        <strain evidence="2 3">KCTC 52001</strain>
    </source>
</reference>
<dbReference type="Proteomes" id="UP000441754">
    <property type="component" value="Unassembled WGS sequence"/>
</dbReference>
<gene>
    <name evidence="2" type="ORF">GJJ30_17155</name>
</gene>
<dbReference type="RefSeq" id="WP_154176384.1">
    <property type="nucleotide sequence ID" value="NZ_WJXZ01000009.1"/>
</dbReference>
<feature type="transmembrane region" description="Helical" evidence="1">
    <location>
        <begin position="21"/>
        <end position="41"/>
    </location>
</feature>
<evidence type="ECO:0000313" key="3">
    <source>
        <dbReference type="Proteomes" id="UP000441754"/>
    </source>
</evidence>
<sequence>MNWTSKATIFYLTASKSRQKRYYLAGFADTVSALQTVYWSFHKWAND</sequence>
<comment type="caution">
    <text evidence="2">The sequence shown here is derived from an EMBL/GenBank/DDBJ whole genome shotgun (WGS) entry which is preliminary data.</text>
</comment>
<evidence type="ECO:0000313" key="2">
    <source>
        <dbReference type="EMBL" id="MRS63031.1"/>
    </source>
</evidence>
<organism evidence="2 3">
    <name type="scientific">Larkinella terrae</name>
    <dbReference type="NCBI Taxonomy" id="2025311"/>
    <lineage>
        <taxon>Bacteria</taxon>
        <taxon>Pseudomonadati</taxon>
        <taxon>Bacteroidota</taxon>
        <taxon>Cytophagia</taxon>
        <taxon>Cytophagales</taxon>
        <taxon>Spirosomataceae</taxon>
        <taxon>Larkinella</taxon>
    </lineage>
</organism>
<dbReference type="AlphaFoldDB" id="A0A7K0ENA9"/>
<keyword evidence="1" id="KW-1133">Transmembrane helix</keyword>
<accession>A0A7K0ENA9</accession>
<evidence type="ECO:0000256" key="1">
    <source>
        <dbReference type="SAM" id="Phobius"/>
    </source>
</evidence>
<keyword evidence="1" id="KW-0472">Membrane</keyword>
<proteinExistence type="predicted"/>